<protein>
    <recommendedName>
        <fullName evidence="3 12">DNA replication and repair protein RecF</fullName>
    </recommendedName>
</protein>
<dbReference type="Pfam" id="PF02463">
    <property type="entry name" value="SMC_N"/>
    <property type="match status" value="1"/>
</dbReference>
<keyword evidence="8 12" id="KW-0067">ATP-binding</keyword>
<dbReference type="GO" id="GO:0000731">
    <property type="term" value="P:DNA synthesis involved in DNA repair"/>
    <property type="evidence" value="ECO:0007669"/>
    <property type="project" value="TreeGrafter"/>
</dbReference>
<dbReference type="EMBL" id="CP016379">
    <property type="protein sequence ID" value="AZR74306.1"/>
    <property type="molecule type" value="Genomic_DNA"/>
</dbReference>
<dbReference type="PANTHER" id="PTHR32182">
    <property type="entry name" value="DNA REPLICATION AND REPAIR PROTEIN RECF"/>
    <property type="match status" value="1"/>
</dbReference>
<keyword evidence="16" id="KW-1185">Reference proteome</keyword>
<evidence type="ECO:0000256" key="3">
    <source>
        <dbReference type="ARBA" id="ARBA00020170"/>
    </source>
</evidence>
<evidence type="ECO:0000313" key="16">
    <source>
        <dbReference type="Proteomes" id="UP000267250"/>
    </source>
</evidence>
<dbReference type="GO" id="GO:0005737">
    <property type="term" value="C:cytoplasm"/>
    <property type="evidence" value="ECO:0007669"/>
    <property type="project" value="UniProtKB-SubCell"/>
</dbReference>
<comment type="subcellular location">
    <subcellularLocation>
        <location evidence="1 12 13">Cytoplasm</location>
    </subcellularLocation>
</comment>
<keyword evidence="7 12" id="KW-0227">DNA damage</keyword>
<keyword evidence="10 12" id="KW-0234">DNA repair</keyword>
<evidence type="ECO:0000256" key="4">
    <source>
        <dbReference type="ARBA" id="ARBA00022490"/>
    </source>
</evidence>
<dbReference type="InterPro" id="IPR001238">
    <property type="entry name" value="DNA-binding_RecF"/>
</dbReference>
<keyword evidence="5 12" id="KW-0235">DNA replication</keyword>
<evidence type="ECO:0000256" key="9">
    <source>
        <dbReference type="ARBA" id="ARBA00023125"/>
    </source>
</evidence>
<name>A0A3Q9HSD6_9FIRM</name>
<evidence type="ECO:0000256" key="12">
    <source>
        <dbReference type="HAMAP-Rule" id="MF_00365"/>
    </source>
</evidence>
<evidence type="ECO:0000256" key="11">
    <source>
        <dbReference type="ARBA" id="ARBA00023236"/>
    </source>
</evidence>
<dbReference type="GO" id="GO:0006302">
    <property type="term" value="P:double-strand break repair"/>
    <property type="evidence" value="ECO:0007669"/>
    <property type="project" value="TreeGrafter"/>
</dbReference>
<sequence length="374" mass="43589">MYVKRIYLKNYRNIKEADLSFDSSLNLFIGANAQGKTNILESIYLLGTGTSHRTNRDINLIHWGKDYFYIKSSIIKRNREITISFGYDGSKKEIKVDNNPIHRISDLMGYVNVVIFSPEDLQLVKGGPIFRRRFLNLDISQVNPYYFHNLQKYNQVVKQRNLLLKEIREGKKVVDLLFVWNQQLTDLGSRLIKKRLEVVEKIDILARLVHRRITDGRENLKLKYESSIGEISNQMTREEIKEIFENRLKKEQENEISRGVSLFGPHRDDLELTVNGINVRQFGSQGQQRTTALALKIAELEYMKSEMGEYPILLLDDVFSELDAVRKSQLLEVIRDKIQTFITSTDLDSLEEINGKYRLFYINDGQVVQKKGSE</sequence>
<dbReference type="PANTHER" id="PTHR32182:SF0">
    <property type="entry name" value="DNA REPLICATION AND REPAIR PROTEIN RECF"/>
    <property type="match status" value="1"/>
</dbReference>
<dbReference type="InterPro" id="IPR018078">
    <property type="entry name" value="DNA-binding_RecF_CS"/>
</dbReference>
<feature type="binding site" evidence="12">
    <location>
        <begin position="30"/>
        <end position="37"/>
    </location>
    <ligand>
        <name>ATP</name>
        <dbReference type="ChEBI" id="CHEBI:30616"/>
    </ligand>
</feature>
<dbReference type="Gene3D" id="3.40.50.300">
    <property type="entry name" value="P-loop containing nucleotide triphosphate hydrolases"/>
    <property type="match status" value="1"/>
</dbReference>
<evidence type="ECO:0000313" key="15">
    <source>
        <dbReference type="EMBL" id="AZR74306.1"/>
    </source>
</evidence>
<dbReference type="Gene3D" id="1.20.1050.90">
    <property type="entry name" value="RecF/RecN/SMC, N-terminal domain"/>
    <property type="match status" value="1"/>
</dbReference>
<dbReference type="RefSeq" id="WP_127017663.1">
    <property type="nucleotide sequence ID" value="NZ_CP016379.1"/>
</dbReference>
<evidence type="ECO:0000256" key="7">
    <source>
        <dbReference type="ARBA" id="ARBA00022763"/>
    </source>
</evidence>
<dbReference type="InterPro" id="IPR042174">
    <property type="entry name" value="RecF_2"/>
</dbReference>
<dbReference type="Proteomes" id="UP000267250">
    <property type="component" value="Chromosome"/>
</dbReference>
<dbReference type="InterPro" id="IPR003395">
    <property type="entry name" value="RecF/RecN/SMC_N"/>
</dbReference>
<dbReference type="HAMAP" id="MF_00365">
    <property type="entry name" value="RecF"/>
    <property type="match status" value="1"/>
</dbReference>
<evidence type="ECO:0000256" key="1">
    <source>
        <dbReference type="ARBA" id="ARBA00004496"/>
    </source>
</evidence>
<dbReference type="GO" id="GO:0006260">
    <property type="term" value="P:DNA replication"/>
    <property type="evidence" value="ECO:0007669"/>
    <property type="project" value="UniProtKB-UniRule"/>
</dbReference>
<proteinExistence type="inferred from homology"/>
<evidence type="ECO:0000256" key="10">
    <source>
        <dbReference type="ARBA" id="ARBA00023204"/>
    </source>
</evidence>
<accession>A0A3Q9HSD6</accession>
<dbReference type="CDD" id="cd03242">
    <property type="entry name" value="ABC_RecF"/>
    <property type="match status" value="1"/>
</dbReference>
<dbReference type="InterPro" id="IPR027417">
    <property type="entry name" value="P-loop_NTPase"/>
</dbReference>
<evidence type="ECO:0000256" key="8">
    <source>
        <dbReference type="ARBA" id="ARBA00022840"/>
    </source>
</evidence>
<evidence type="ECO:0000259" key="14">
    <source>
        <dbReference type="Pfam" id="PF02463"/>
    </source>
</evidence>
<evidence type="ECO:0000256" key="5">
    <source>
        <dbReference type="ARBA" id="ARBA00022705"/>
    </source>
</evidence>
<dbReference type="PROSITE" id="PS00618">
    <property type="entry name" value="RECF_2"/>
    <property type="match status" value="1"/>
</dbReference>
<comment type="function">
    <text evidence="12 13">The RecF protein is involved in DNA metabolism; it is required for DNA replication and normal SOS inducibility. RecF binds preferentially to single-stranded, linear DNA. It also seems to bind ATP.</text>
</comment>
<dbReference type="OrthoDB" id="9803889at2"/>
<dbReference type="GO" id="GO:0003697">
    <property type="term" value="F:single-stranded DNA binding"/>
    <property type="evidence" value="ECO:0007669"/>
    <property type="project" value="UniProtKB-UniRule"/>
</dbReference>
<keyword evidence="6 12" id="KW-0547">Nucleotide-binding</keyword>
<dbReference type="KEGG" id="aft:BBF96_13385"/>
<dbReference type="GO" id="GO:0005524">
    <property type="term" value="F:ATP binding"/>
    <property type="evidence" value="ECO:0007669"/>
    <property type="project" value="UniProtKB-UniRule"/>
</dbReference>
<keyword evidence="11 12" id="KW-0742">SOS response</keyword>
<dbReference type="AlphaFoldDB" id="A0A3Q9HSD6"/>
<evidence type="ECO:0000256" key="6">
    <source>
        <dbReference type="ARBA" id="ARBA00022741"/>
    </source>
</evidence>
<dbReference type="PROSITE" id="PS00617">
    <property type="entry name" value="RECF_1"/>
    <property type="match status" value="1"/>
</dbReference>
<evidence type="ECO:0000256" key="13">
    <source>
        <dbReference type="RuleBase" id="RU000578"/>
    </source>
</evidence>
<keyword evidence="4 12" id="KW-0963">Cytoplasm</keyword>
<dbReference type="GO" id="GO:0009432">
    <property type="term" value="P:SOS response"/>
    <property type="evidence" value="ECO:0007669"/>
    <property type="project" value="UniProtKB-UniRule"/>
</dbReference>
<comment type="similarity">
    <text evidence="2 12 13">Belongs to the RecF family.</text>
</comment>
<dbReference type="NCBIfam" id="TIGR00611">
    <property type="entry name" value="recf"/>
    <property type="match status" value="1"/>
</dbReference>
<organism evidence="15 16">
    <name type="scientific">Anoxybacter fermentans</name>
    <dbReference type="NCBI Taxonomy" id="1323375"/>
    <lineage>
        <taxon>Bacteria</taxon>
        <taxon>Bacillati</taxon>
        <taxon>Bacillota</taxon>
        <taxon>Clostridia</taxon>
        <taxon>Halanaerobiales</taxon>
        <taxon>Anoxybacter</taxon>
    </lineage>
</organism>
<evidence type="ECO:0000256" key="2">
    <source>
        <dbReference type="ARBA" id="ARBA00008016"/>
    </source>
</evidence>
<gene>
    <name evidence="12" type="primary">recF</name>
    <name evidence="15" type="ORF">BBF96_13385</name>
</gene>
<keyword evidence="9 12" id="KW-0238">DNA-binding</keyword>
<dbReference type="SUPFAM" id="SSF52540">
    <property type="entry name" value="P-loop containing nucleoside triphosphate hydrolases"/>
    <property type="match status" value="1"/>
</dbReference>
<feature type="domain" description="RecF/RecN/SMC N-terminal" evidence="14">
    <location>
        <begin position="2"/>
        <end position="364"/>
    </location>
</feature>
<reference evidence="15 16" key="1">
    <citation type="submission" date="2016-07" db="EMBL/GenBank/DDBJ databases">
        <title>Genome and transcriptome analysis of iron-reducing fermentative bacteria Anoxybacter fermentans.</title>
        <authorList>
            <person name="Zeng X."/>
            <person name="Shao Z."/>
        </authorList>
    </citation>
    <scope>NUCLEOTIDE SEQUENCE [LARGE SCALE GENOMIC DNA]</scope>
    <source>
        <strain evidence="15 16">DY22613</strain>
    </source>
</reference>